<organism evidence="1 2">
    <name type="scientific">Panagrolaimus sp. PS1159</name>
    <dbReference type="NCBI Taxonomy" id="55785"/>
    <lineage>
        <taxon>Eukaryota</taxon>
        <taxon>Metazoa</taxon>
        <taxon>Ecdysozoa</taxon>
        <taxon>Nematoda</taxon>
        <taxon>Chromadorea</taxon>
        <taxon>Rhabditida</taxon>
        <taxon>Tylenchina</taxon>
        <taxon>Panagrolaimomorpha</taxon>
        <taxon>Panagrolaimoidea</taxon>
        <taxon>Panagrolaimidae</taxon>
        <taxon>Panagrolaimus</taxon>
    </lineage>
</organism>
<proteinExistence type="predicted"/>
<reference evidence="2" key="1">
    <citation type="submission" date="2022-11" db="UniProtKB">
        <authorList>
            <consortium name="WormBaseParasite"/>
        </authorList>
    </citation>
    <scope>IDENTIFICATION</scope>
</reference>
<accession>A0AC35FI63</accession>
<evidence type="ECO:0000313" key="1">
    <source>
        <dbReference type="Proteomes" id="UP000887580"/>
    </source>
</evidence>
<protein>
    <submittedName>
        <fullName evidence="2">Uncharacterized protein</fullName>
    </submittedName>
</protein>
<dbReference type="WBParaSite" id="PS1159_v2.g17508.t1">
    <property type="protein sequence ID" value="PS1159_v2.g17508.t1"/>
    <property type="gene ID" value="PS1159_v2.g17508"/>
</dbReference>
<dbReference type="Proteomes" id="UP000887580">
    <property type="component" value="Unplaced"/>
</dbReference>
<name>A0AC35FI63_9BILA</name>
<evidence type="ECO:0000313" key="2">
    <source>
        <dbReference type="WBParaSite" id="PS1159_v2.g17508.t1"/>
    </source>
</evidence>
<sequence length="507" mass="58347">MSSKKERIVTISLVGSDGDTVGQIYADDNRFTDQLIKFPNCFKNSGRCSEFIKNITSFISLDEIKALVFIIERCLQSITAETILKEKLRDFCQRHKIFCHFPQLETVTINGALTESKPKVKEGECIALINAVPIIMCRIVQRTGKFYPICDAYQFPHSQLSDAKHTILLRHKLKHIIFLPCPKDSKFLKDLGIFDTTDEVRKAFSGIDVSFVQKPLTDAGADAVPGMVRYLMDGKVPEYMIKYFCNTEFTVSSLIKCTNGDDLPFEKSVIHTVKKNSFLKLSETNSGEIQRVDMNKFDCEKVKVTFKLDIDMFYDLKVEPIQPPYIEHELQQCLKIKDSIEKAKILFTPEYFSISFFKNGKKIVVKNANGFLQFPLYISFDEENFVLGEYAKKIFGDKPTFVIYDIMKLCSKDAIKKKDLNWPFKVTYDDSKNESLIEFDTFRGRRYAAPDSFIFLILKFCLGRIEKETGKKFEEIGIELEALGSKENYQQCFEKAANRLNLKLTFL</sequence>